<dbReference type="SMART" id="SM00065">
    <property type="entry name" value="GAF"/>
    <property type="match status" value="1"/>
</dbReference>
<dbReference type="PROSITE" id="PS50112">
    <property type="entry name" value="PAS"/>
    <property type="match status" value="2"/>
</dbReference>
<dbReference type="SUPFAM" id="SSF47384">
    <property type="entry name" value="Homodimeric domain of signal transducing histidine kinase"/>
    <property type="match status" value="1"/>
</dbReference>
<dbReference type="Pfam" id="PF00512">
    <property type="entry name" value="HisKA"/>
    <property type="match status" value="1"/>
</dbReference>
<feature type="domain" description="Histidine kinase" evidence="6">
    <location>
        <begin position="967"/>
        <end position="1187"/>
    </location>
</feature>
<dbReference type="PANTHER" id="PTHR43304:SF1">
    <property type="entry name" value="PAC DOMAIN-CONTAINING PROTEIN"/>
    <property type="match status" value="1"/>
</dbReference>
<dbReference type="Pfam" id="PF13426">
    <property type="entry name" value="PAS_9"/>
    <property type="match status" value="3"/>
</dbReference>
<dbReference type="Gene3D" id="3.30.450.40">
    <property type="match status" value="1"/>
</dbReference>
<evidence type="ECO:0000313" key="9">
    <source>
        <dbReference type="EMBL" id="MEA5138363.1"/>
    </source>
</evidence>
<dbReference type="Pfam" id="PF08447">
    <property type="entry name" value="PAS_3"/>
    <property type="match status" value="1"/>
</dbReference>
<comment type="catalytic activity">
    <reaction evidence="1">
        <text>ATP + protein L-histidine = ADP + protein N-phospho-L-histidine.</text>
        <dbReference type="EC" id="2.7.13.3"/>
    </reaction>
</comment>
<dbReference type="Gene3D" id="3.30.450.20">
    <property type="entry name" value="PAS domain"/>
    <property type="match status" value="6"/>
</dbReference>
<dbReference type="InterPro" id="IPR000700">
    <property type="entry name" value="PAS-assoc_C"/>
</dbReference>
<dbReference type="SMART" id="SM00388">
    <property type="entry name" value="HisKA"/>
    <property type="match status" value="1"/>
</dbReference>
<dbReference type="InterPro" id="IPR035965">
    <property type="entry name" value="PAS-like_dom_sf"/>
</dbReference>
<dbReference type="EC" id="2.7.13.3" evidence="2"/>
<dbReference type="InterPro" id="IPR013767">
    <property type="entry name" value="PAS_fold"/>
</dbReference>
<dbReference type="SMART" id="SM00387">
    <property type="entry name" value="HATPase_c"/>
    <property type="match status" value="1"/>
</dbReference>
<dbReference type="Gene3D" id="1.10.287.130">
    <property type="match status" value="1"/>
</dbReference>
<evidence type="ECO:0000256" key="1">
    <source>
        <dbReference type="ARBA" id="ARBA00000085"/>
    </source>
</evidence>
<feature type="domain" description="PAC" evidence="8">
    <location>
        <begin position="239"/>
        <end position="292"/>
    </location>
</feature>
<evidence type="ECO:0000259" key="6">
    <source>
        <dbReference type="PROSITE" id="PS50109"/>
    </source>
</evidence>
<feature type="domain" description="PAC" evidence="8">
    <location>
        <begin position="893"/>
        <end position="943"/>
    </location>
</feature>
<dbReference type="SUPFAM" id="SSF55785">
    <property type="entry name" value="PYP-like sensor domain (PAS domain)"/>
    <property type="match status" value="6"/>
</dbReference>
<accession>A0ABU5Q687</accession>
<dbReference type="PANTHER" id="PTHR43304">
    <property type="entry name" value="PHYTOCHROME-LIKE PROTEIN CPH1"/>
    <property type="match status" value="1"/>
</dbReference>
<keyword evidence="10" id="KW-1185">Reference proteome</keyword>
<dbReference type="CDD" id="cd00082">
    <property type="entry name" value="HisKA"/>
    <property type="match status" value="1"/>
</dbReference>
<dbReference type="InterPro" id="IPR003594">
    <property type="entry name" value="HATPase_dom"/>
</dbReference>
<evidence type="ECO:0000256" key="3">
    <source>
        <dbReference type="ARBA" id="ARBA00022553"/>
    </source>
</evidence>
<evidence type="ECO:0000256" key="4">
    <source>
        <dbReference type="ARBA" id="ARBA00022679"/>
    </source>
</evidence>
<feature type="domain" description="PAS" evidence="7">
    <location>
        <begin position="320"/>
        <end position="365"/>
    </location>
</feature>
<dbReference type="Proteomes" id="UP001302949">
    <property type="component" value="Unassembled WGS sequence"/>
</dbReference>
<feature type="domain" description="PAC" evidence="8">
    <location>
        <begin position="764"/>
        <end position="816"/>
    </location>
</feature>
<proteinExistence type="predicted"/>
<sequence length="1187" mass="135634">MESRKNPSSESIRLSVLKELRILDTPPEQDFDDIVTLASQITGASIALVSLMDTDRQWFKAKIGIDFCEVSKNDSFCQYLVREEKTINVVDATQDERFSNNPFVVGPPYVRFYTGVPIASVDGLILGSVCVLDPSPIVLSEKQVKSLEILARQAESLINKKSALIKSESILSTYVNNTLDSIILIDLDKNIIDCNKVFIERVRKILNKELIKGDTVYNYTPLSIHPIIDESIQKAFSGQEVKLEIFIPFPNFPNWYKTLLIPIKNSYEEITGVVITLTNITEQKEYEKQLQSLNRELSFHQTNSPLAVIKWDKGLTVCSWSEQAENIFGWSADEVVGKSINKLNMIFEKDIESVLKNSELMLSGKISRLTSKNRNYTKSGEVIYCNWHNSILIDESGDIISILSLVENITEVITLTKDLESKKSNYEALINSSDEMVWSIDDQYNFLTLNQATTRQSEIIFGKKDIKEGEQFFDMPMPDCRKNFFKDLFDRVLLGEGISTDLPSFNVNDNFNNLLFDAHLNPIVKKGKIVGVAVSLRNITEKRAAELKLLESEANLKAIFETTDTGYILINNELRVVAFNKVASDISGQNFFNADKIPEIDTPILDYFPEERREILKNTMLQVLNGRRVEYEISFPQPNGTTNWYFVRLYPIQPESKIKYGLVMTLSDISRQKLSEKELEASKERFTLAVRGSSDGIWDWDIARNAIYFSPRFREMLGFSPEVFNEETYINSSGFNYIFDSTHEDDLESLIFAINEHFEYKKPFQHECRFKTKKGDYPWFLIRGQATWDSNQKPVRMAGSLTDITQRKLAEEKLRQSEKMFSDLAKNAPGVVFQLCAEPDGSSYFSYISDKGKGILDIPINDKNWQLNNRIPPKDIATFNHSISKAFSTKSDWNYEGEIILPNGTRMWFQGLASPIVKSNKLIYNGIALDITERKIAEEDRKNLRKLELSLAKEKEINILKSRFISLTSHEFRTPITAIVSSTDLLGIYAEHIPDPVLQQKTNDHINKIIVQTDRLTGMLEDILMLEKNVEGKLKVTPQPVNINKFLIDLNNQYYTDRRDKRKLKMYLGNEYREIITDPSLLIHIVSNLVNNAFKYSLGAAEPELTLSYQPDTFSISIKDYGIGIPLADQEHLFETFFRANNVMNIEGTGLGLAITKEFTEKLGGNISFTSQQDKGSIFVIQFPYRI</sequence>
<dbReference type="SUPFAM" id="SSF55874">
    <property type="entry name" value="ATPase domain of HSP90 chaperone/DNA topoisomerase II/histidine kinase"/>
    <property type="match status" value="1"/>
</dbReference>
<dbReference type="SMART" id="SM00091">
    <property type="entry name" value="PAS"/>
    <property type="match status" value="5"/>
</dbReference>
<dbReference type="InterPro" id="IPR029016">
    <property type="entry name" value="GAF-like_dom_sf"/>
</dbReference>
<comment type="caution">
    <text evidence="9">The sequence shown here is derived from an EMBL/GenBank/DDBJ whole genome shotgun (WGS) entry which is preliminary data.</text>
</comment>
<feature type="domain" description="PAC" evidence="8">
    <location>
        <begin position="629"/>
        <end position="681"/>
    </location>
</feature>
<name>A0ABU5Q687_9BACT</name>
<dbReference type="CDD" id="cd00130">
    <property type="entry name" value="PAS"/>
    <property type="match status" value="3"/>
</dbReference>
<keyword evidence="5" id="KW-0418">Kinase</keyword>
<evidence type="ECO:0000259" key="8">
    <source>
        <dbReference type="PROSITE" id="PS50113"/>
    </source>
</evidence>
<dbReference type="SUPFAM" id="SSF55781">
    <property type="entry name" value="GAF domain-like"/>
    <property type="match status" value="1"/>
</dbReference>
<dbReference type="NCBIfam" id="TIGR00229">
    <property type="entry name" value="sensory_box"/>
    <property type="match status" value="3"/>
</dbReference>
<evidence type="ECO:0000313" key="10">
    <source>
        <dbReference type="Proteomes" id="UP001302949"/>
    </source>
</evidence>
<organism evidence="9 10">
    <name type="scientific">Arcicella rigui</name>
    <dbReference type="NCBI Taxonomy" id="797020"/>
    <lineage>
        <taxon>Bacteria</taxon>
        <taxon>Pseudomonadati</taxon>
        <taxon>Bacteroidota</taxon>
        <taxon>Cytophagia</taxon>
        <taxon>Cytophagales</taxon>
        <taxon>Flectobacillaceae</taxon>
        <taxon>Arcicella</taxon>
    </lineage>
</organism>
<reference evidence="9 10" key="1">
    <citation type="submission" date="2023-12" db="EMBL/GenBank/DDBJ databases">
        <title>Novel species of the genus Arcicella isolated from rivers.</title>
        <authorList>
            <person name="Lu H."/>
        </authorList>
    </citation>
    <scope>NUCLEOTIDE SEQUENCE [LARGE SCALE GENOMIC DNA]</scope>
    <source>
        <strain evidence="9 10">KCTC 23307</strain>
    </source>
</reference>
<feature type="domain" description="PAS" evidence="7">
    <location>
        <begin position="682"/>
        <end position="761"/>
    </location>
</feature>
<dbReference type="InterPro" id="IPR036890">
    <property type="entry name" value="HATPase_C_sf"/>
</dbReference>
<evidence type="ECO:0000256" key="2">
    <source>
        <dbReference type="ARBA" id="ARBA00012438"/>
    </source>
</evidence>
<dbReference type="PRINTS" id="PR00344">
    <property type="entry name" value="BCTRLSENSOR"/>
</dbReference>
<dbReference type="InterPro" id="IPR036097">
    <property type="entry name" value="HisK_dim/P_sf"/>
</dbReference>
<dbReference type="InterPro" id="IPR003018">
    <property type="entry name" value="GAF"/>
</dbReference>
<dbReference type="EMBL" id="JAYFUM010000005">
    <property type="protein sequence ID" value="MEA5138363.1"/>
    <property type="molecule type" value="Genomic_DNA"/>
</dbReference>
<dbReference type="SMART" id="SM00086">
    <property type="entry name" value="PAC"/>
    <property type="match status" value="4"/>
</dbReference>
<evidence type="ECO:0000256" key="5">
    <source>
        <dbReference type="ARBA" id="ARBA00022777"/>
    </source>
</evidence>
<dbReference type="InterPro" id="IPR003661">
    <property type="entry name" value="HisK_dim/P_dom"/>
</dbReference>
<dbReference type="InterPro" id="IPR000014">
    <property type="entry name" value="PAS"/>
</dbReference>
<dbReference type="CDD" id="cd00075">
    <property type="entry name" value="HATPase"/>
    <property type="match status" value="1"/>
</dbReference>
<dbReference type="PROSITE" id="PS50109">
    <property type="entry name" value="HIS_KIN"/>
    <property type="match status" value="1"/>
</dbReference>
<gene>
    <name evidence="9" type="ORF">VB248_04435</name>
</gene>
<dbReference type="Pfam" id="PF02518">
    <property type="entry name" value="HATPase_c"/>
    <property type="match status" value="1"/>
</dbReference>
<dbReference type="InterPro" id="IPR013655">
    <property type="entry name" value="PAS_fold_3"/>
</dbReference>
<dbReference type="InterPro" id="IPR052162">
    <property type="entry name" value="Sensor_kinase/Photoreceptor"/>
</dbReference>
<dbReference type="InterPro" id="IPR001610">
    <property type="entry name" value="PAC"/>
</dbReference>
<keyword evidence="3" id="KW-0597">Phosphoprotein</keyword>
<protein>
    <recommendedName>
        <fullName evidence="2">histidine kinase</fullName>
        <ecNumber evidence="2">2.7.13.3</ecNumber>
    </recommendedName>
</protein>
<evidence type="ECO:0000259" key="7">
    <source>
        <dbReference type="PROSITE" id="PS50112"/>
    </source>
</evidence>
<dbReference type="PROSITE" id="PS50113">
    <property type="entry name" value="PAC"/>
    <property type="match status" value="4"/>
</dbReference>
<dbReference type="Pfam" id="PF01590">
    <property type="entry name" value="GAF"/>
    <property type="match status" value="1"/>
</dbReference>
<dbReference type="Gene3D" id="3.30.565.10">
    <property type="entry name" value="Histidine kinase-like ATPase, C-terminal domain"/>
    <property type="match status" value="1"/>
</dbReference>
<dbReference type="RefSeq" id="WP_323295531.1">
    <property type="nucleotide sequence ID" value="NZ_JAYFUM010000005.1"/>
</dbReference>
<keyword evidence="4" id="KW-0808">Transferase</keyword>
<dbReference type="InterPro" id="IPR004358">
    <property type="entry name" value="Sig_transdc_His_kin-like_C"/>
</dbReference>
<dbReference type="InterPro" id="IPR005467">
    <property type="entry name" value="His_kinase_dom"/>
</dbReference>
<dbReference type="Pfam" id="PF00989">
    <property type="entry name" value="PAS"/>
    <property type="match status" value="1"/>
</dbReference>